<gene>
    <name evidence="1" type="ORF">AF77_09180</name>
</gene>
<name>A0A837J9Z0_9BACT</name>
<comment type="caution">
    <text evidence="1">The sequence shown here is derived from an EMBL/GenBank/DDBJ whole genome shotgun (WGS) entry which is preliminary data.</text>
</comment>
<proteinExistence type="predicted"/>
<reference evidence="1 2" key="1">
    <citation type="submission" date="2014-01" db="EMBL/GenBank/DDBJ databases">
        <title>Development of a Comparative Genomic Fingerprinting Assay for High Resolution Genotyping of Arcobacter butzleri.</title>
        <authorList>
            <person name="Webb A.L."/>
            <person name="Inglis G.D."/>
            <person name="Kruczkiewicz P."/>
            <person name="Selinger L.B."/>
            <person name="Taboada E.N."/>
        </authorList>
    </citation>
    <scope>NUCLEOTIDE SEQUENCE [LARGE SCALE GENOMIC DNA]</scope>
    <source>
        <strain evidence="1 2">L352</strain>
    </source>
</reference>
<evidence type="ECO:0000313" key="2">
    <source>
        <dbReference type="Proteomes" id="UP000035462"/>
    </source>
</evidence>
<protein>
    <submittedName>
        <fullName evidence="1">Uncharacterized protein</fullName>
    </submittedName>
</protein>
<dbReference type="AlphaFoldDB" id="A0A837J9Z0"/>
<evidence type="ECO:0000313" key="1">
    <source>
        <dbReference type="EMBL" id="KLE03620.1"/>
    </source>
</evidence>
<organism evidence="1 2">
    <name type="scientific">Aliarcobacter butzleri L352</name>
    <dbReference type="NCBI Taxonomy" id="1447260"/>
    <lineage>
        <taxon>Bacteria</taxon>
        <taxon>Pseudomonadati</taxon>
        <taxon>Campylobacterota</taxon>
        <taxon>Epsilonproteobacteria</taxon>
        <taxon>Campylobacterales</taxon>
        <taxon>Arcobacteraceae</taxon>
        <taxon>Aliarcobacter</taxon>
    </lineage>
</organism>
<dbReference type="EMBL" id="JAIT01000059">
    <property type="protein sequence ID" value="KLE03620.1"/>
    <property type="molecule type" value="Genomic_DNA"/>
</dbReference>
<sequence>MKNLNKEEEYKIQKMLNEYHKNLIVEKLEKNWESGLINNEDREDILNKFKQYQKEIIKKHYVPTTPLQKKMKSLRISDYEK</sequence>
<dbReference type="Proteomes" id="UP000035462">
    <property type="component" value="Unassembled WGS sequence"/>
</dbReference>
<dbReference type="RefSeq" id="WP_046995205.1">
    <property type="nucleotide sequence ID" value="NZ_JAIT01000059.1"/>
</dbReference>
<accession>A0A837J9Z0</accession>